<evidence type="ECO:0000256" key="9">
    <source>
        <dbReference type="ARBA" id="ARBA00025049"/>
    </source>
</evidence>
<evidence type="ECO:0000256" key="2">
    <source>
        <dbReference type="ARBA" id="ARBA00004496"/>
    </source>
</evidence>
<keyword evidence="5 10" id="KW-0444">Lipid biosynthesis</keyword>
<keyword evidence="12" id="KW-1185">Reference proteome</keyword>
<dbReference type="PANTHER" id="PTHR30272:SF1">
    <property type="entry name" value="3-HYDROXYACYL-[ACYL-CARRIER-PROTEIN] DEHYDRATASE"/>
    <property type="match status" value="1"/>
</dbReference>
<evidence type="ECO:0000256" key="4">
    <source>
        <dbReference type="ARBA" id="ARBA00022490"/>
    </source>
</evidence>
<gene>
    <name evidence="10 11" type="primary">fabZ</name>
    <name evidence="11" type="ORF">ACFSB2_13915</name>
</gene>
<organism evidence="11 12">
    <name type="scientific">Alicyclobacillus fodiniaquatilis</name>
    <dbReference type="NCBI Taxonomy" id="1661150"/>
    <lineage>
        <taxon>Bacteria</taxon>
        <taxon>Bacillati</taxon>
        <taxon>Bacillota</taxon>
        <taxon>Bacilli</taxon>
        <taxon>Bacillales</taxon>
        <taxon>Alicyclobacillaceae</taxon>
        <taxon>Alicyclobacillus</taxon>
    </lineage>
</organism>
<dbReference type="InterPro" id="IPR013114">
    <property type="entry name" value="FabA_FabZ"/>
</dbReference>
<evidence type="ECO:0000256" key="5">
    <source>
        <dbReference type="ARBA" id="ARBA00022516"/>
    </source>
</evidence>
<evidence type="ECO:0000313" key="11">
    <source>
        <dbReference type="EMBL" id="MFD1675794.1"/>
    </source>
</evidence>
<dbReference type="CDD" id="cd01288">
    <property type="entry name" value="FabZ"/>
    <property type="match status" value="1"/>
</dbReference>
<keyword evidence="8 10" id="KW-0456">Lyase</keyword>
<dbReference type="EMBL" id="JBHUCX010000035">
    <property type="protein sequence ID" value="MFD1675794.1"/>
    <property type="molecule type" value="Genomic_DNA"/>
</dbReference>
<dbReference type="NCBIfam" id="TIGR01750">
    <property type="entry name" value="fabZ"/>
    <property type="match status" value="1"/>
</dbReference>
<name>A0ABW4JHS9_9BACL</name>
<dbReference type="Pfam" id="PF07977">
    <property type="entry name" value="FabA"/>
    <property type="match status" value="1"/>
</dbReference>
<dbReference type="NCBIfam" id="NF000582">
    <property type="entry name" value="PRK00006.1"/>
    <property type="match status" value="1"/>
</dbReference>
<comment type="subcellular location">
    <subcellularLocation>
        <location evidence="2 10">Cytoplasm</location>
    </subcellularLocation>
</comment>
<evidence type="ECO:0000256" key="3">
    <source>
        <dbReference type="ARBA" id="ARBA00009174"/>
    </source>
</evidence>
<evidence type="ECO:0000256" key="7">
    <source>
        <dbReference type="ARBA" id="ARBA00023098"/>
    </source>
</evidence>
<dbReference type="EC" id="4.2.1.59" evidence="10"/>
<keyword evidence="4 10" id="KW-0963">Cytoplasm</keyword>
<accession>A0ABW4JHS9</accession>
<keyword evidence="7 10" id="KW-0443">Lipid metabolism</keyword>
<evidence type="ECO:0000256" key="8">
    <source>
        <dbReference type="ARBA" id="ARBA00023239"/>
    </source>
</evidence>
<evidence type="ECO:0000256" key="6">
    <source>
        <dbReference type="ARBA" id="ARBA00022556"/>
    </source>
</evidence>
<comment type="caution">
    <text evidence="11">The sequence shown here is derived from an EMBL/GenBank/DDBJ whole genome shotgun (WGS) entry which is preliminary data.</text>
</comment>
<keyword evidence="6 10" id="KW-0441">Lipid A biosynthesis</keyword>
<evidence type="ECO:0000313" key="12">
    <source>
        <dbReference type="Proteomes" id="UP001597079"/>
    </source>
</evidence>
<dbReference type="GO" id="GO:0019171">
    <property type="term" value="F:(3R)-hydroxyacyl-[acyl-carrier-protein] dehydratase activity"/>
    <property type="evidence" value="ECO:0007669"/>
    <property type="project" value="UniProtKB-EC"/>
</dbReference>
<proteinExistence type="inferred from homology"/>
<dbReference type="InterPro" id="IPR010084">
    <property type="entry name" value="FabZ"/>
</dbReference>
<dbReference type="SUPFAM" id="SSF54637">
    <property type="entry name" value="Thioesterase/thiol ester dehydrase-isomerase"/>
    <property type="match status" value="1"/>
</dbReference>
<dbReference type="InterPro" id="IPR029069">
    <property type="entry name" value="HotDog_dom_sf"/>
</dbReference>
<dbReference type="PANTHER" id="PTHR30272">
    <property type="entry name" value="3-HYDROXYACYL-[ACYL-CARRIER-PROTEIN] DEHYDRATASE"/>
    <property type="match status" value="1"/>
</dbReference>
<comment type="function">
    <text evidence="9 10">Involved in unsaturated fatty acids biosynthesis. Catalyzes the dehydration of short chain beta-hydroxyacyl-ACPs and long chain saturated and unsaturated beta-hydroxyacyl-ACPs.</text>
</comment>
<dbReference type="Gene3D" id="3.10.129.10">
    <property type="entry name" value="Hotdog Thioesterase"/>
    <property type="match status" value="1"/>
</dbReference>
<dbReference type="Proteomes" id="UP001597079">
    <property type="component" value="Unassembled WGS sequence"/>
</dbReference>
<dbReference type="RefSeq" id="WP_377943839.1">
    <property type="nucleotide sequence ID" value="NZ_JBHUCX010000035.1"/>
</dbReference>
<dbReference type="HAMAP" id="MF_00406">
    <property type="entry name" value="FabZ"/>
    <property type="match status" value="1"/>
</dbReference>
<evidence type="ECO:0000256" key="10">
    <source>
        <dbReference type="HAMAP-Rule" id="MF_00406"/>
    </source>
</evidence>
<feature type="active site" evidence="10">
    <location>
        <position position="53"/>
    </location>
</feature>
<reference evidence="12" key="1">
    <citation type="journal article" date="2019" name="Int. J. Syst. Evol. Microbiol.">
        <title>The Global Catalogue of Microorganisms (GCM) 10K type strain sequencing project: providing services to taxonomists for standard genome sequencing and annotation.</title>
        <authorList>
            <consortium name="The Broad Institute Genomics Platform"/>
            <consortium name="The Broad Institute Genome Sequencing Center for Infectious Disease"/>
            <person name="Wu L."/>
            <person name="Ma J."/>
        </authorList>
    </citation>
    <scope>NUCLEOTIDE SEQUENCE [LARGE SCALE GENOMIC DNA]</scope>
    <source>
        <strain evidence="12">CGMCC 1.12286</strain>
    </source>
</reference>
<evidence type="ECO:0000256" key="1">
    <source>
        <dbReference type="ARBA" id="ARBA00001055"/>
    </source>
</evidence>
<protein>
    <recommendedName>
        <fullName evidence="10">3-hydroxyacyl-[acyl-carrier-protein] dehydratase FabZ</fullName>
        <ecNumber evidence="10">4.2.1.59</ecNumber>
    </recommendedName>
    <alternativeName>
        <fullName evidence="10">(3R)-hydroxymyristoyl-[acyl-carrier-protein] dehydratase</fullName>
        <shortName evidence="10">(3R)-hydroxymyristoyl-ACP dehydrase</shortName>
    </alternativeName>
    <alternativeName>
        <fullName evidence="10">Beta-hydroxyacyl-ACP dehydratase</fullName>
    </alternativeName>
</protein>
<comment type="similarity">
    <text evidence="3 10">Belongs to the thioester dehydratase family. FabZ subfamily.</text>
</comment>
<comment type="catalytic activity">
    <reaction evidence="1 10">
        <text>a (3R)-hydroxyacyl-[ACP] = a (2E)-enoyl-[ACP] + H2O</text>
        <dbReference type="Rhea" id="RHEA:13097"/>
        <dbReference type="Rhea" id="RHEA-COMP:9925"/>
        <dbReference type="Rhea" id="RHEA-COMP:9945"/>
        <dbReference type="ChEBI" id="CHEBI:15377"/>
        <dbReference type="ChEBI" id="CHEBI:78784"/>
        <dbReference type="ChEBI" id="CHEBI:78827"/>
        <dbReference type="EC" id="4.2.1.59"/>
    </reaction>
</comment>
<sequence length="148" mass="16417">MELNLPLYAEDIRQILPHRYPFLLVDRVTEIEPGVRVKGYKLVTANEPHFTGHYPDYNVMPGVLITEAMAQLGGVVILSLPDFEGKRPLLSGIDGARYRGQVRPGDKLDLEIEIERLKGRMGKGKGTAYVDGKLVAEATILFAIVDAE</sequence>